<accession>A0ACB7G4G0</accession>
<sequence>MLFPSFHLCLSLCTCHRKRVKEREIFFFNSKIRTKMESFESNLIKDAHQIDNPHITNNADHGWQKVTYAKRQRKQKQVDSASSAANAVNVNGTVVPKDKSNVFRSLEQQSEERRRRIIESQRAAIAAVEAPVRSKHRSDDEDEDEEDSDDAALPKGNEKVEEKKVKQKKPKKPQVTLAEAAAKIDSADLAAFLADISASYEGQQDILLMRFADYFGRAFSAVSSAQFPWVKLFRENTVSKMIDVAIFVVLAMVLRRKPDALLNVLPTLRESSKYKGQDKLPVVAWMIAQVSQGDLTVGLYSWAHNLLPIVSGKSSNPQSRDIILQLAEKILSYPKARTILVSGAVRKGERLVPPFALEMLLRVTFPLPSATVKATERILAVYPTLREVALAGSTGSKAMKQVALQLLSFAIKAAGESNPELSKEAAGICIWCLTQNNECYKLWDKVYQENLEASIAILKKMSEEWKEVSVKLAPLDTLSVTVKNFRQKNEKALANGEDAARQSFYRDADKYCKLILGKLSRGHYCTKSMAFAVIAVAVGAAFLSPDMESLDWKKLVVVVNSQFSS</sequence>
<organism evidence="1 2">
    <name type="scientific">Manihot esculenta</name>
    <name type="common">Cassava</name>
    <name type="synonym">Jatropha manihot</name>
    <dbReference type="NCBI Taxonomy" id="3983"/>
    <lineage>
        <taxon>Eukaryota</taxon>
        <taxon>Viridiplantae</taxon>
        <taxon>Streptophyta</taxon>
        <taxon>Embryophyta</taxon>
        <taxon>Tracheophyta</taxon>
        <taxon>Spermatophyta</taxon>
        <taxon>Magnoliopsida</taxon>
        <taxon>eudicotyledons</taxon>
        <taxon>Gunneridae</taxon>
        <taxon>Pentapetalae</taxon>
        <taxon>rosids</taxon>
        <taxon>fabids</taxon>
        <taxon>Malpighiales</taxon>
        <taxon>Euphorbiaceae</taxon>
        <taxon>Crotonoideae</taxon>
        <taxon>Manihoteae</taxon>
        <taxon>Manihot</taxon>
    </lineage>
</organism>
<evidence type="ECO:0000313" key="2">
    <source>
        <dbReference type="Proteomes" id="UP000091857"/>
    </source>
</evidence>
<evidence type="ECO:0000313" key="1">
    <source>
        <dbReference type="EMBL" id="KAG8634764.1"/>
    </source>
</evidence>
<dbReference type="EMBL" id="CM004403">
    <property type="protein sequence ID" value="KAG8634764.1"/>
    <property type="molecule type" value="Genomic_DNA"/>
</dbReference>
<protein>
    <submittedName>
        <fullName evidence="1">Uncharacterized protein</fullName>
    </submittedName>
</protein>
<reference evidence="2" key="1">
    <citation type="journal article" date="2016" name="Nat. Biotechnol.">
        <title>Sequencing wild and cultivated cassava and related species reveals extensive interspecific hybridization and genetic diversity.</title>
        <authorList>
            <person name="Bredeson J.V."/>
            <person name="Lyons J.B."/>
            <person name="Prochnik S.E."/>
            <person name="Wu G.A."/>
            <person name="Ha C.M."/>
            <person name="Edsinger-Gonzales E."/>
            <person name="Grimwood J."/>
            <person name="Schmutz J."/>
            <person name="Rabbi I.Y."/>
            <person name="Egesi C."/>
            <person name="Nauluvula P."/>
            <person name="Lebot V."/>
            <person name="Ndunguru J."/>
            <person name="Mkamilo G."/>
            <person name="Bart R.S."/>
            <person name="Setter T.L."/>
            <person name="Gleadow R.M."/>
            <person name="Kulakow P."/>
            <person name="Ferguson M.E."/>
            <person name="Rounsley S."/>
            <person name="Rokhsar D.S."/>
        </authorList>
    </citation>
    <scope>NUCLEOTIDE SEQUENCE [LARGE SCALE GENOMIC DNA]</scope>
    <source>
        <strain evidence="2">cv. AM560-2</strain>
    </source>
</reference>
<gene>
    <name evidence="1" type="ORF">MANES_17G080400v8</name>
</gene>
<proteinExistence type="predicted"/>
<keyword evidence="2" id="KW-1185">Reference proteome</keyword>
<dbReference type="Proteomes" id="UP000091857">
    <property type="component" value="Chromosome 17"/>
</dbReference>
<comment type="caution">
    <text evidence="1">The sequence shown here is derived from an EMBL/GenBank/DDBJ whole genome shotgun (WGS) entry which is preliminary data.</text>
</comment>
<name>A0ACB7G4G0_MANES</name>